<protein>
    <submittedName>
        <fullName evidence="5">Endonuclease YncB, thermonuclease family</fullName>
    </submittedName>
</protein>
<evidence type="ECO:0000313" key="5">
    <source>
        <dbReference type="EMBL" id="SFU71192.1"/>
    </source>
</evidence>
<dbReference type="PROSITE" id="PS50830">
    <property type="entry name" value="TNASE_3"/>
    <property type="match status" value="1"/>
</dbReference>
<dbReference type="InterPro" id="IPR035437">
    <property type="entry name" value="SNase_OB-fold_sf"/>
</dbReference>
<reference evidence="5 6" key="1">
    <citation type="submission" date="2016-10" db="EMBL/GenBank/DDBJ databases">
        <authorList>
            <person name="de Groot N.N."/>
        </authorList>
    </citation>
    <scope>NUCLEOTIDE SEQUENCE [LARGE SCALE GENOMIC DNA]</scope>
    <source>
        <strain evidence="5 6">R-24608</strain>
    </source>
</reference>
<sequence length="189" mass="21001">MGRGGGSGFARVNGRHAGRIVARSTQGRPRPCGCFLIVSRVPASVLFCLVIAIADGDTLTARCGPPSAPRKMHVRIAAIDAPERRQAYGERARQHLVSLCYRQRAAIQPLNKDAYGRTVAHVRCRSTDVNAAQVRAGMAWVYTPYAKDFPQLAPLQRQARAQGRGLWSQRRPMPPWEYRHRYATARSKP</sequence>
<name>A0A1I7IE51_9BURK</name>
<dbReference type="InterPro" id="IPR016071">
    <property type="entry name" value="Staphylococal_nuclease_OB-fold"/>
</dbReference>
<keyword evidence="1" id="KW-0540">Nuclease</keyword>
<dbReference type="GO" id="GO:0004519">
    <property type="term" value="F:endonuclease activity"/>
    <property type="evidence" value="ECO:0007669"/>
    <property type="project" value="UniProtKB-KW"/>
</dbReference>
<evidence type="ECO:0000259" key="4">
    <source>
        <dbReference type="PROSITE" id="PS50830"/>
    </source>
</evidence>
<dbReference type="SMART" id="SM00318">
    <property type="entry name" value="SNc"/>
    <property type="match status" value="1"/>
</dbReference>
<dbReference type="Proteomes" id="UP000183656">
    <property type="component" value="Unassembled WGS sequence"/>
</dbReference>
<dbReference type="SUPFAM" id="SSF50199">
    <property type="entry name" value="Staphylococcal nuclease"/>
    <property type="match status" value="1"/>
</dbReference>
<keyword evidence="6" id="KW-1185">Reference proteome</keyword>
<dbReference type="Gene3D" id="2.40.50.90">
    <property type="match status" value="1"/>
</dbReference>
<evidence type="ECO:0000256" key="1">
    <source>
        <dbReference type="ARBA" id="ARBA00022722"/>
    </source>
</evidence>
<gene>
    <name evidence="5" type="ORF">SAMN04489707_10166</name>
</gene>
<accession>A0A1I7IE51</accession>
<dbReference type="STRING" id="343013.SAMN04489707_10166"/>
<keyword evidence="2 5" id="KW-0255">Endonuclease</keyword>
<dbReference type="EMBL" id="FPBX01000016">
    <property type="protein sequence ID" value="SFU71192.1"/>
    <property type="molecule type" value="Genomic_DNA"/>
</dbReference>
<proteinExistence type="predicted"/>
<evidence type="ECO:0000313" key="6">
    <source>
        <dbReference type="Proteomes" id="UP000183656"/>
    </source>
</evidence>
<dbReference type="OrthoDB" id="9805504at2"/>
<dbReference type="PANTHER" id="PTHR12302:SF3">
    <property type="entry name" value="SERINE_THREONINE-PROTEIN KINASE 31"/>
    <property type="match status" value="1"/>
</dbReference>
<dbReference type="PANTHER" id="PTHR12302">
    <property type="entry name" value="EBNA2 BINDING PROTEIN P100"/>
    <property type="match status" value="1"/>
</dbReference>
<dbReference type="AlphaFoldDB" id="A0A1I7IE51"/>
<dbReference type="GO" id="GO:0016787">
    <property type="term" value="F:hydrolase activity"/>
    <property type="evidence" value="ECO:0007669"/>
    <property type="project" value="UniProtKB-KW"/>
</dbReference>
<dbReference type="Pfam" id="PF00565">
    <property type="entry name" value="SNase"/>
    <property type="match status" value="1"/>
</dbReference>
<organism evidence="5 6">
    <name type="scientific">Paenacidovorax caeni</name>
    <dbReference type="NCBI Taxonomy" id="343013"/>
    <lineage>
        <taxon>Bacteria</taxon>
        <taxon>Pseudomonadati</taxon>
        <taxon>Pseudomonadota</taxon>
        <taxon>Betaproteobacteria</taxon>
        <taxon>Burkholderiales</taxon>
        <taxon>Comamonadaceae</taxon>
        <taxon>Paenacidovorax</taxon>
    </lineage>
</organism>
<evidence type="ECO:0000256" key="3">
    <source>
        <dbReference type="ARBA" id="ARBA00022801"/>
    </source>
</evidence>
<keyword evidence="3" id="KW-0378">Hydrolase</keyword>
<feature type="domain" description="TNase-like" evidence="4">
    <location>
        <begin position="50"/>
        <end position="169"/>
    </location>
</feature>
<evidence type="ECO:0000256" key="2">
    <source>
        <dbReference type="ARBA" id="ARBA00022759"/>
    </source>
</evidence>